<name>A0AAV8USM7_9RHOD</name>
<gene>
    <name evidence="2" type="ORF">NDN08_000588</name>
</gene>
<dbReference type="AlphaFoldDB" id="A0AAV8USM7"/>
<evidence type="ECO:0000256" key="1">
    <source>
        <dbReference type="SAM" id="Phobius"/>
    </source>
</evidence>
<evidence type="ECO:0000313" key="2">
    <source>
        <dbReference type="EMBL" id="KAJ8904058.1"/>
    </source>
</evidence>
<proteinExistence type="predicted"/>
<sequence length="282" mass="30463">MFAFVGGAIGANVGTVSRSGGVQFRRNGGGFVSRSEARRAHIVRMSEEKTEEEEFVLPPEPYPGYYADLERSGLDPVEEMKKKAARAQGKGEKKKKVGGKASMYRADGTAYAPWMVGAVIEDVESMGIKSKSDAVGNLATDPQAQELAGVGLKYKSLGDELLLTWSTGSEPRNQGFVVRKRKGKTQDWVKVADYDSHPAELTSKGAQGGDYSWLDKSPEPGTWIYRVSDIDKNGVQNDLSQTIVELQSAGEQRLQVAALIGLIAFLVVFGVVSANIDKLSGL</sequence>
<protein>
    <submittedName>
        <fullName evidence="2">Uncharacterized protein</fullName>
    </submittedName>
</protein>
<keyword evidence="1" id="KW-0812">Transmembrane</keyword>
<keyword evidence="1" id="KW-1133">Transmembrane helix</keyword>
<organism evidence="2 3">
    <name type="scientific">Rhodosorus marinus</name>
    <dbReference type="NCBI Taxonomy" id="101924"/>
    <lineage>
        <taxon>Eukaryota</taxon>
        <taxon>Rhodophyta</taxon>
        <taxon>Stylonematophyceae</taxon>
        <taxon>Stylonematales</taxon>
        <taxon>Stylonemataceae</taxon>
        <taxon>Rhodosorus</taxon>
    </lineage>
</organism>
<comment type="caution">
    <text evidence="2">The sequence shown here is derived from an EMBL/GenBank/DDBJ whole genome shotgun (WGS) entry which is preliminary data.</text>
</comment>
<keyword evidence="1" id="KW-0472">Membrane</keyword>
<reference evidence="2 3" key="1">
    <citation type="journal article" date="2023" name="Nat. Commun.">
        <title>Origin of minicircular mitochondrial genomes in red algae.</title>
        <authorList>
            <person name="Lee Y."/>
            <person name="Cho C.H."/>
            <person name="Lee Y.M."/>
            <person name="Park S.I."/>
            <person name="Yang J.H."/>
            <person name="West J.A."/>
            <person name="Bhattacharya D."/>
            <person name="Yoon H.S."/>
        </authorList>
    </citation>
    <scope>NUCLEOTIDE SEQUENCE [LARGE SCALE GENOMIC DNA]</scope>
    <source>
        <strain evidence="2 3">CCMP1338</strain>
        <tissue evidence="2">Whole cell</tissue>
    </source>
</reference>
<feature type="transmembrane region" description="Helical" evidence="1">
    <location>
        <begin position="256"/>
        <end position="276"/>
    </location>
</feature>
<keyword evidence="3" id="KW-1185">Reference proteome</keyword>
<evidence type="ECO:0000313" key="3">
    <source>
        <dbReference type="Proteomes" id="UP001157974"/>
    </source>
</evidence>
<dbReference type="Proteomes" id="UP001157974">
    <property type="component" value="Unassembled WGS sequence"/>
</dbReference>
<dbReference type="EMBL" id="JAMWBK010000006">
    <property type="protein sequence ID" value="KAJ8904058.1"/>
    <property type="molecule type" value="Genomic_DNA"/>
</dbReference>
<accession>A0AAV8USM7</accession>